<dbReference type="OrthoDB" id="10660892at2759"/>
<proteinExistence type="predicted"/>
<protein>
    <submittedName>
        <fullName evidence="1">Uncharacterized protein</fullName>
    </submittedName>
</protein>
<dbReference type="EMBL" id="MU006218">
    <property type="protein sequence ID" value="KAF2831738.1"/>
    <property type="molecule type" value="Genomic_DNA"/>
</dbReference>
<accession>A0A6A7AG99</accession>
<dbReference type="AlphaFoldDB" id="A0A6A7AG99"/>
<dbReference type="Proteomes" id="UP000799424">
    <property type="component" value="Unassembled WGS sequence"/>
</dbReference>
<evidence type="ECO:0000313" key="1">
    <source>
        <dbReference type="EMBL" id="KAF2831738.1"/>
    </source>
</evidence>
<sequence>MDGAIVRPVDSVRQKILDDLSVQEFFDFIYRQSRKRPTDPVVIHEQWMKQLYALASTSLWRFIDASKVPTTMPMGLTFDSINLQNAFCANTANDKSYKEVMRSSDFRTEGDKHEVYVAKLPKVKPSQTLSPQARRNEAMLPAGLLHSFFAEYFDSLPARTEERDIKAKCYRMGASFLLADVLLHELAQCFHTYPEIKRADSRGKVTEAVFNEEEGNTLRGNGWDPECEENGARYLKPEHFMIPEFQDLVSYRSPEDWLCKWKDEKYKTTSEYYHFIKTLVPWEYISKWFQEEHWDEKRDADQLLAPPERLWTMRYELPCPTDQPLVDLKIVRAEIKAPEVEDQSLDSSSFDRAMKRDAEVASLEQKGVDKKKK</sequence>
<gene>
    <name evidence="1" type="ORF">CC86DRAFT_402242</name>
</gene>
<evidence type="ECO:0000313" key="2">
    <source>
        <dbReference type="Proteomes" id="UP000799424"/>
    </source>
</evidence>
<organism evidence="1 2">
    <name type="scientific">Ophiobolus disseminans</name>
    <dbReference type="NCBI Taxonomy" id="1469910"/>
    <lineage>
        <taxon>Eukaryota</taxon>
        <taxon>Fungi</taxon>
        <taxon>Dikarya</taxon>
        <taxon>Ascomycota</taxon>
        <taxon>Pezizomycotina</taxon>
        <taxon>Dothideomycetes</taxon>
        <taxon>Pleosporomycetidae</taxon>
        <taxon>Pleosporales</taxon>
        <taxon>Pleosporineae</taxon>
        <taxon>Phaeosphaeriaceae</taxon>
        <taxon>Ophiobolus</taxon>
    </lineage>
</organism>
<reference evidence="1" key="1">
    <citation type="journal article" date="2020" name="Stud. Mycol.">
        <title>101 Dothideomycetes genomes: a test case for predicting lifestyles and emergence of pathogens.</title>
        <authorList>
            <person name="Haridas S."/>
            <person name="Albert R."/>
            <person name="Binder M."/>
            <person name="Bloem J."/>
            <person name="Labutti K."/>
            <person name="Salamov A."/>
            <person name="Andreopoulos B."/>
            <person name="Baker S."/>
            <person name="Barry K."/>
            <person name="Bills G."/>
            <person name="Bluhm B."/>
            <person name="Cannon C."/>
            <person name="Castanera R."/>
            <person name="Culley D."/>
            <person name="Daum C."/>
            <person name="Ezra D."/>
            <person name="Gonzalez J."/>
            <person name="Henrissat B."/>
            <person name="Kuo A."/>
            <person name="Liang C."/>
            <person name="Lipzen A."/>
            <person name="Lutzoni F."/>
            <person name="Magnuson J."/>
            <person name="Mondo S."/>
            <person name="Nolan M."/>
            <person name="Ohm R."/>
            <person name="Pangilinan J."/>
            <person name="Park H.-J."/>
            <person name="Ramirez L."/>
            <person name="Alfaro M."/>
            <person name="Sun H."/>
            <person name="Tritt A."/>
            <person name="Yoshinaga Y."/>
            <person name="Zwiers L.-H."/>
            <person name="Turgeon B."/>
            <person name="Goodwin S."/>
            <person name="Spatafora J."/>
            <person name="Crous P."/>
            <person name="Grigoriev I."/>
        </authorList>
    </citation>
    <scope>NUCLEOTIDE SEQUENCE</scope>
    <source>
        <strain evidence="1">CBS 113818</strain>
    </source>
</reference>
<keyword evidence="2" id="KW-1185">Reference proteome</keyword>
<name>A0A6A7AG99_9PLEO</name>